<feature type="compositionally biased region" description="Low complexity" evidence="1">
    <location>
        <begin position="196"/>
        <end position="207"/>
    </location>
</feature>
<evidence type="ECO:0000313" key="2">
    <source>
        <dbReference type="EMBL" id="OMJ15363.1"/>
    </source>
</evidence>
<protein>
    <submittedName>
        <fullName evidence="2">Uncharacterized protein</fullName>
    </submittedName>
</protein>
<sequence>MMDQENTNQVPVSQEKVKDLIEMVRKLLNENKRNPEPEDPYVTTRMPLTDLSVYPELIEALPSIEEDFLRTPLTEEERKEAIHSCPRSGSMNYHPPPLNESASYAVMKANAYLHVIQIALAQATRLIEYYVHFIIQDNQQANSEDPHILFSNTMRVHLADIAVSLTQGRSKDSEENRKRLEEFDEESAATPEETSDGATTTDTSSKTAQEENGSSHARSPDNRSGVTIDQDSDRGSKDTGSWILQQYFRNTKEYRGNHTSLGSEETESPCTGAKLQDGAPLLNLSTDPQEGLHDVTGSRRYI</sequence>
<dbReference type="OrthoDB" id="5545891at2759"/>
<feature type="compositionally biased region" description="Polar residues" evidence="1">
    <location>
        <begin position="210"/>
        <end position="229"/>
    </location>
</feature>
<dbReference type="AlphaFoldDB" id="A0A1R1XL74"/>
<feature type="compositionally biased region" description="Basic and acidic residues" evidence="1">
    <location>
        <begin position="290"/>
        <end position="302"/>
    </location>
</feature>
<accession>A0A1R1XL74</accession>
<dbReference type="Proteomes" id="UP000187283">
    <property type="component" value="Unassembled WGS sequence"/>
</dbReference>
<proteinExistence type="predicted"/>
<dbReference type="EMBL" id="LSSN01002704">
    <property type="protein sequence ID" value="OMJ15363.1"/>
    <property type="molecule type" value="Genomic_DNA"/>
</dbReference>
<feature type="region of interest" description="Disordered" evidence="1">
    <location>
        <begin position="255"/>
        <end position="302"/>
    </location>
</feature>
<comment type="caution">
    <text evidence="2">The sequence shown here is derived from an EMBL/GenBank/DDBJ whole genome shotgun (WGS) entry which is preliminary data.</text>
</comment>
<keyword evidence="3" id="KW-1185">Reference proteome</keyword>
<reference evidence="2 3" key="1">
    <citation type="submission" date="2017-01" db="EMBL/GenBank/DDBJ databases">
        <authorList>
            <person name="Mah S.A."/>
            <person name="Swanson W.J."/>
            <person name="Moy G.W."/>
            <person name="Vacquier V.D."/>
        </authorList>
    </citation>
    <scope>NUCLEOTIDE SEQUENCE [LARGE SCALE GENOMIC DNA]</scope>
    <source>
        <strain evidence="2 3">GSMNP</strain>
    </source>
</reference>
<evidence type="ECO:0000256" key="1">
    <source>
        <dbReference type="SAM" id="MobiDB-lite"/>
    </source>
</evidence>
<name>A0A1R1XL74_9FUNG</name>
<feature type="region of interest" description="Disordered" evidence="1">
    <location>
        <begin position="167"/>
        <end position="241"/>
    </location>
</feature>
<feature type="compositionally biased region" description="Basic and acidic residues" evidence="1">
    <location>
        <begin position="169"/>
        <end position="181"/>
    </location>
</feature>
<gene>
    <name evidence="2" type="ORF">AYI70_g7323</name>
</gene>
<evidence type="ECO:0000313" key="3">
    <source>
        <dbReference type="Proteomes" id="UP000187283"/>
    </source>
</evidence>
<organism evidence="2 3">
    <name type="scientific">Smittium culicis</name>
    <dbReference type="NCBI Taxonomy" id="133412"/>
    <lineage>
        <taxon>Eukaryota</taxon>
        <taxon>Fungi</taxon>
        <taxon>Fungi incertae sedis</taxon>
        <taxon>Zoopagomycota</taxon>
        <taxon>Kickxellomycotina</taxon>
        <taxon>Harpellomycetes</taxon>
        <taxon>Harpellales</taxon>
        <taxon>Legeriomycetaceae</taxon>
        <taxon>Smittium</taxon>
    </lineage>
</organism>